<dbReference type="AlphaFoldDB" id="A0A934U3D9"/>
<sequence length="426" mass="47636">MNSFIIHGDICYAADKNTLVTRENGYLVCVDGICKGVFGTVPEQYAHLELREYGGMLVIPGMVDLHIHAPQYAYRGLGMDKELLDWLNTYAFPEESKYSNLNYADKAYTIFTDAIKRSATTRLVVFGTLHREATELLMDKLDKSGMVSYVGKVNMDRNSPDNLREVSAAESLADTERFILNTQHKYKNTAPIITPRFTPSCSDELMRGLGELSKKYGVRVQSHLSENPGEVEWVRELCPWAENYGEAYDRFGLFGKPQKTVMAHCVYSDDNEIARMKENGVFIAHCPASNTNVASGIAPMRKYLELDMNLGLGSDVAGGHSESMFTAMVDALQVSRLYWRLVDQSKKPLNVTEVFYLATKGGGAFFGKVGSFEEGYECDVVILNDSLLPHPQGLSLQERLERAIYLGGDVKAMEAKYCRGNVIIRN</sequence>
<dbReference type="GO" id="GO:0005829">
    <property type="term" value="C:cytosol"/>
    <property type="evidence" value="ECO:0007669"/>
    <property type="project" value="TreeGrafter"/>
</dbReference>
<reference evidence="6" key="1">
    <citation type="submission" date="2021-01" db="EMBL/GenBank/DDBJ databases">
        <title>Genome public.</title>
        <authorList>
            <person name="Liu C."/>
            <person name="Sun Q."/>
        </authorList>
    </citation>
    <scope>NUCLEOTIDE SEQUENCE</scope>
    <source>
        <strain evidence="6">M6</strain>
    </source>
</reference>
<protein>
    <submittedName>
        <fullName evidence="6">Amidohydrolase family protein</fullName>
    </submittedName>
</protein>
<keyword evidence="7" id="KW-1185">Reference proteome</keyword>
<dbReference type="Gene3D" id="3.20.20.140">
    <property type="entry name" value="Metal-dependent hydrolases"/>
    <property type="match status" value="1"/>
</dbReference>
<evidence type="ECO:0000313" key="6">
    <source>
        <dbReference type="EMBL" id="MBK6087684.1"/>
    </source>
</evidence>
<proteinExistence type="predicted"/>
<keyword evidence="3" id="KW-0378">Hydrolase</keyword>
<dbReference type="GO" id="GO:0008270">
    <property type="term" value="F:zinc ion binding"/>
    <property type="evidence" value="ECO:0007669"/>
    <property type="project" value="TreeGrafter"/>
</dbReference>
<comment type="cofactor">
    <cofactor evidence="1">
        <name>Zn(2+)</name>
        <dbReference type="ChEBI" id="CHEBI:29105"/>
    </cofactor>
</comment>
<dbReference type="GO" id="GO:0008892">
    <property type="term" value="F:guanine deaminase activity"/>
    <property type="evidence" value="ECO:0007669"/>
    <property type="project" value="TreeGrafter"/>
</dbReference>
<dbReference type="Gene3D" id="2.30.40.10">
    <property type="entry name" value="Urease, subunit C, domain 1"/>
    <property type="match status" value="1"/>
</dbReference>
<organism evidence="6 7">
    <name type="scientific">Ruminococcus difficilis</name>
    <dbReference type="NCBI Taxonomy" id="2763069"/>
    <lineage>
        <taxon>Bacteria</taxon>
        <taxon>Bacillati</taxon>
        <taxon>Bacillota</taxon>
        <taxon>Clostridia</taxon>
        <taxon>Eubacteriales</taxon>
        <taxon>Oscillospiraceae</taxon>
        <taxon>Ruminococcus</taxon>
    </lineage>
</organism>
<dbReference type="PANTHER" id="PTHR11271">
    <property type="entry name" value="GUANINE DEAMINASE"/>
    <property type="match status" value="1"/>
</dbReference>
<dbReference type="SUPFAM" id="SSF51338">
    <property type="entry name" value="Composite domain of metallo-dependent hydrolases"/>
    <property type="match status" value="2"/>
</dbReference>
<evidence type="ECO:0000256" key="3">
    <source>
        <dbReference type="ARBA" id="ARBA00022801"/>
    </source>
</evidence>
<dbReference type="Proteomes" id="UP000633365">
    <property type="component" value="Unassembled WGS sequence"/>
</dbReference>
<dbReference type="EMBL" id="JAEQMG010000040">
    <property type="protein sequence ID" value="MBK6087684.1"/>
    <property type="molecule type" value="Genomic_DNA"/>
</dbReference>
<dbReference type="PANTHER" id="PTHR11271:SF6">
    <property type="entry name" value="GUANINE DEAMINASE"/>
    <property type="match status" value="1"/>
</dbReference>
<dbReference type="GO" id="GO:0046098">
    <property type="term" value="P:guanine metabolic process"/>
    <property type="evidence" value="ECO:0007669"/>
    <property type="project" value="TreeGrafter"/>
</dbReference>
<evidence type="ECO:0000259" key="5">
    <source>
        <dbReference type="Pfam" id="PF01979"/>
    </source>
</evidence>
<evidence type="ECO:0000256" key="1">
    <source>
        <dbReference type="ARBA" id="ARBA00001947"/>
    </source>
</evidence>
<dbReference type="Pfam" id="PF01979">
    <property type="entry name" value="Amidohydro_1"/>
    <property type="match status" value="1"/>
</dbReference>
<comment type="caution">
    <text evidence="6">The sequence shown here is derived from an EMBL/GenBank/DDBJ whole genome shotgun (WGS) entry which is preliminary data.</text>
</comment>
<dbReference type="SUPFAM" id="SSF51556">
    <property type="entry name" value="Metallo-dependent hydrolases"/>
    <property type="match status" value="1"/>
</dbReference>
<accession>A0A934U3D9</accession>
<keyword evidence="2" id="KW-0479">Metal-binding</keyword>
<keyword evidence="4" id="KW-0862">Zinc</keyword>
<dbReference type="InterPro" id="IPR032466">
    <property type="entry name" value="Metal_Hydrolase"/>
</dbReference>
<evidence type="ECO:0000256" key="2">
    <source>
        <dbReference type="ARBA" id="ARBA00022723"/>
    </source>
</evidence>
<name>A0A934U3D9_9FIRM</name>
<dbReference type="InterPro" id="IPR011059">
    <property type="entry name" value="Metal-dep_hydrolase_composite"/>
</dbReference>
<evidence type="ECO:0000256" key="4">
    <source>
        <dbReference type="ARBA" id="ARBA00022833"/>
    </source>
</evidence>
<gene>
    <name evidence="6" type="ORF">JKK62_03290</name>
</gene>
<feature type="domain" description="Amidohydrolase-related" evidence="5">
    <location>
        <begin position="57"/>
        <end position="395"/>
    </location>
</feature>
<dbReference type="InterPro" id="IPR006680">
    <property type="entry name" value="Amidohydro-rel"/>
</dbReference>
<evidence type="ECO:0000313" key="7">
    <source>
        <dbReference type="Proteomes" id="UP000633365"/>
    </source>
</evidence>
<dbReference type="RefSeq" id="WP_201426982.1">
    <property type="nucleotide sequence ID" value="NZ_JAEQMG010000040.1"/>
</dbReference>
<dbReference type="InterPro" id="IPR051607">
    <property type="entry name" value="Metallo-dep_hydrolases"/>
</dbReference>